<evidence type="ECO:0000256" key="4">
    <source>
        <dbReference type="ARBA" id="ARBA00022692"/>
    </source>
</evidence>
<keyword evidence="8" id="KW-0496">Mitochondrion</keyword>
<comment type="pathway">
    <text evidence="2">Energy metabolism; oxidative phosphorylation.</text>
</comment>
<sequence>MSGIRGSVNLLRVAVRSQIVSKATLSHKPAKHHLSVGEQAIAMTAFFVTILGPSGYVLAHLEDYKHHS</sequence>
<keyword evidence="4" id="KW-0812">Transmembrane</keyword>
<organism evidence="10 11">
    <name type="scientific">Oncorhynchus mykiss</name>
    <name type="common">Rainbow trout</name>
    <name type="synonym">Salmo gairdneri</name>
    <dbReference type="NCBI Taxonomy" id="8022"/>
    <lineage>
        <taxon>Eukaryota</taxon>
        <taxon>Metazoa</taxon>
        <taxon>Chordata</taxon>
        <taxon>Craniata</taxon>
        <taxon>Vertebrata</taxon>
        <taxon>Euteleostomi</taxon>
        <taxon>Actinopterygii</taxon>
        <taxon>Neopterygii</taxon>
        <taxon>Teleostei</taxon>
        <taxon>Protacanthopterygii</taxon>
        <taxon>Salmoniformes</taxon>
        <taxon>Salmonidae</taxon>
        <taxon>Salmoninae</taxon>
        <taxon>Oncorhynchus</taxon>
    </lineage>
</organism>
<evidence type="ECO:0000256" key="6">
    <source>
        <dbReference type="ARBA" id="ARBA00022946"/>
    </source>
</evidence>
<comment type="similarity">
    <text evidence="3">Belongs to the cytochrome c oxidase VIII family.</text>
</comment>
<name>A0A060VTJ8_ONCMY</name>
<dbReference type="Gene3D" id="4.10.81.10">
    <property type="entry name" value="Cytochrome c oxidase, subunit 8"/>
    <property type="match status" value="1"/>
</dbReference>
<proteinExistence type="inferred from homology"/>
<dbReference type="Proteomes" id="UP000193380">
    <property type="component" value="Unassembled WGS sequence"/>
</dbReference>
<dbReference type="STRING" id="8022.A0A060VTJ8"/>
<dbReference type="UniPathway" id="UPA00705"/>
<comment type="subcellular location">
    <subcellularLocation>
        <location evidence="1">Mitochondrion inner membrane</location>
        <topology evidence="1">Single-pass membrane protein</topology>
    </subcellularLocation>
</comment>
<dbReference type="GO" id="GO:0005743">
    <property type="term" value="C:mitochondrial inner membrane"/>
    <property type="evidence" value="ECO:0007669"/>
    <property type="project" value="UniProtKB-SubCell"/>
</dbReference>
<dbReference type="FunFam" id="4.10.81.10:FF:000001">
    <property type="entry name" value="Cytochrome c oxidase subunit 8B, mitochondrial"/>
    <property type="match status" value="1"/>
</dbReference>
<dbReference type="GO" id="GO:0006123">
    <property type="term" value="P:mitochondrial electron transport, cytochrome c to oxygen"/>
    <property type="evidence" value="ECO:0007669"/>
    <property type="project" value="InterPro"/>
</dbReference>
<keyword evidence="7" id="KW-1133">Transmembrane helix</keyword>
<dbReference type="GO" id="GO:0045277">
    <property type="term" value="C:respiratory chain complex IV"/>
    <property type="evidence" value="ECO:0007669"/>
    <property type="project" value="InterPro"/>
</dbReference>
<accession>A0A060VTJ8</accession>
<evidence type="ECO:0000256" key="7">
    <source>
        <dbReference type="ARBA" id="ARBA00022989"/>
    </source>
</evidence>
<dbReference type="SUPFAM" id="SSF81431">
    <property type="entry name" value="Mitochondrial cytochrome c oxidase subunit VIIIb (aka IX)"/>
    <property type="match status" value="1"/>
</dbReference>
<reference evidence="10" key="1">
    <citation type="journal article" date="2014" name="Nat. Commun.">
        <title>The rainbow trout genome provides novel insights into evolution after whole-genome duplication in vertebrates.</title>
        <authorList>
            <person name="Berthelot C."/>
            <person name="Brunet F."/>
            <person name="Chalopin D."/>
            <person name="Juanchich A."/>
            <person name="Bernard M."/>
            <person name="Noel B."/>
            <person name="Bento P."/>
            <person name="Da Silva C."/>
            <person name="Labadie K."/>
            <person name="Alberti A."/>
            <person name="Aury J.M."/>
            <person name="Louis A."/>
            <person name="Dehais P."/>
            <person name="Bardou P."/>
            <person name="Montfort J."/>
            <person name="Klopp C."/>
            <person name="Cabau C."/>
            <person name="Gaspin C."/>
            <person name="Thorgaard G.H."/>
            <person name="Boussaha M."/>
            <person name="Quillet E."/>
            <person name="Guyomard R."/>
            <person name="Galiana D."/>
            <person name="Bobe J."/>
            <person name="Volff J.N."/>
            <person name="Genet C."/>
            <person name="Wincker P."/>
            <person name="Jaillon O."/>
            <person name="Roest Crollius H."/>
            <person name="Guiguen Y."/>
        </authorList>
    </citation>
    <scope>NUCLEOTIDE SEQUENCE [LARGE SCALE GENOMIC DNA]</scope>
</reference>
<dbReference type="InterPro" id="IPR003205">
    <property type="entry name" value="Cyt_c_oxidase_su8"/>
</dbReference>
<evidence type="ECO:0000256" key="1">
    <source>
        <dbReference type="ARBA" id="ARBA00004434"/>
    </source>
</evidence>
<dbReference type="PaxDb" id="8022-A0A060VTJ8"/>
<keyword evidence="9" id="KW-0472">Membrane</keyword>
<dbReference type="Pfam" id="PF02285">
    <property type="entry name" value="COX8"/>
    <property type="match status" value="1"/>
</dbReference>
<dbReference type="PANTHER" id="PTHR16717">
    <property type="entry name" value="CYTOCHROME C OXIDASE POLYPEPTIDE VIII"/>
    <property type="match status" value="1"/>
</dbReference>
<evidence type="ECO:0000256" key="9">
    <source>
        <dbReference type="ARBA" id="ARBA00023136"/>
    </source>
</evidence>
<keyword evidence="5" id="KW-0999">Mitochondrion inner membrane</keyword>
<evidence type="ECO:0000256" key="5">
    <source>
        <dbReference type="ARBA" id="ARBA00022792"/>
    </source>
</evidence>
<evidence type="ECO:0000313" key="10">
    <source>
        <dbReference type="EMBL" id="CDQ58171.1"/>
    </source>
</evidence>
<evidence type="ECO:0008006" key="12">
    <source>
        <dbReference type="Google" id="ProtNLM"/>
    </source>
</evidence>
<dbReference type="AlphaFoldDB" id="A0A060VTJ8"/>
<gene>
    <name evidence="10" type="ORF">GSONMT00077242001</name>
</gene>
<protein>
    <recommendedName>
        <fullName evidence="12">Cytochrome c oxidase subunit 8B, mitochondrial</fullName>
    </recommendedName>
</protein>
<evidence type="ECO:0000256" key="2">
    <source>
        <dbReference type="ARBA" id="ARBA00004673"/>
    </source>
</evidence>
<keyword evidence="6" id="KW-0809">Transit peptide</keyword>
<reference evidence="10" key="2">
    <citation type="submission" date="2014-03" db="EMBL/GenBank/DDBJ databases">
        <authorList>
            <person name="Genoscope - CEA"/>
        </authorList>
    </citation>
    <scope>NUCLEOTIDE SEQUENCE</scope>
</reference>
<evidence type="ECO:0000256" key="8">
    <source>
        <dbReference type="ARBA" id="ARBA00023128"/>
    </source>
</evidence>
<dbReference type="InterPro" id="IPR036548">
    <property type="entry name" value="Cyt_c_oxidase_su8_sf"/>
</dbReference>
<dbReference type="PANTHER" id="PTHR16717:SF6">
    <property type="entry name" value="CYTOCHROME C OXIDASE SUBUNIT 8B"/>
    <property type="match status" value="1"/>
</dbReference>
<evidence type="ECO:0000256" key="3">
    <source>
        <dbReference type="ARBA" id="ARBA00010117"/>
    </source>
</evidence>
<evidence type="ECO:0000313" key="11">
    <source>
        <dbReference type="Proteomes" id="UP000193380"/>
    </source>
</evidence>
<dbReference type="EMBL" id="FR904298">
    <property type="protein sequence ID" value="CDQ58171.1"/>
    <property type="molecule type" value="Genomic_DNA"/>
</dbReference>